<reference evidence="1" key="1">
    <citation type="submission" date="2015-03" db="EMBL/GenBank/DDBJ databases">
        <title>Draft genome sequence of Mizugakiibacter sediminis skMP5.</title>
        <authorList>
            <person name="Watanabe T."/>
            <person name="Kojima H."/>
            <person name="Fukui M."/>
        </authorList>
    </citation>
    <scope>NUCLEOTIDE SEQUENCE</scope>
    <source>
        <strain evidence="1">SkMP5</strain>
    </source>
</reference>
<proteinExistence type="predicted"/>
<reference evidence="2" key="2">
    <citation type="submission" date="2015-08" db="EMBL/GenBank/DDBJ databases">
        <title>Complete DNA Sequence of Pseudomonas syringae pv. actinidiae, the Causal Agent of Kiwifruit Canker Disease.</title>
        <authorList>
            <person name="Rikkerink E.H.A."/>
            <person name="Fineran P.C."/>
        </authorList>
    </citation>
    <scope>NUCLEOTIDE SEQUENCE</scope>
    <source>
        <strain evidence="2">SkMP5</strain>
    </source>
</reference>
<organism evidence="2">
    <name type="scientific">Mizugakiibacter sediminis</name>
    <dbReference type="NCBI Taxonomy" id="1475481"/>
    <lineage>
        <taxon>Bacteria</taxon>
        <taxon>Pseudomonadati</taxon>
        <taxon>Pseudomonadota</taxon>
        <taxon>Gammaproteobacteria</taxon>
        <taxon>Lysobacterales</taxon>
        <taxon>Rhodanobacteraceae</taxon>
        <taxon>Mizugakiibacter</taxon>
    </lineage>
</organism>
<dbReference type="Proteomes" id="UP000253740">
    <property type="component" value="Unassembled WGS sequence"/>
</dbReference>
<dbReference type="EMBL" id="DF970207">
    <property type="protein sequence ID" value="GAP66436.1"/>
    <property type="molecule type" value="Genomic_DNA"/>
</dbReference>
<name>A0A0K8QNZ1_9GAMM</name>
<dbReference type="STRING" id="1475481.GCA_000953855_01777"/>
<evidence type="ECO:0000313" key="2">
    <source>
        <dbReference type="EMBL" id="GAP66436.1"/>
    </source>
</evidence>
<keyword evidence="1" id="KW-0378">Hydrolase</keyword>
<dbReference type="InterPro" id="IPR029058">
    <property type="entry name" value="AB_hydrolase_fold"/>
</dbReference>
<sequence length="170" mass="18047">MSGLVILSHGLESGPDATKVSALAAVAESLGWRTLRPDYRDLDARGLAAAAQPRLERLVAAIPPDERVLLAGSSFGAFISGLASRQRAVAGLFLLATPAELPGYARPFAMAERARAMLVHGWRDELCPVDAAIAIARGHGAELLLLDDDHRLSAHVDAIAAQFRLFLASF</sequence>
<dbReference type="AlphaFoldDB" id="A0A0K8QNZ1"/>
<protein>
    <submittedName>
        <fullName evidence="1">Alpha/beta hydrolase</fullName>
    </submittedName>
</protein>
<dbReference type="GO" id="GO:0016787">
    <property type="term" value="F:hydrolase activity"/>
    <property type="evidence" value="ECO:0007669"/>
    <property type="project" value="UniProtKB-KW"/>
</dbReference>
<dbReference type="RefSeq" id="WP_062537033.1">
    <property type="nucleotide sequence ID" value="NZ_DF970207.1"/>
</dbReference>
<dbReference type="SUPFAM" id="SSF53474">
    <property type="entry name" value="alpha/beta-Hydrolases"/>
    <property type="match status" value="1"/>
</dbReference>
<dbReference type="HOGENOM" id="CLU_114499_0_0_6"/>
<evidence type="ECO:0000313" key="3">
    <source>
        <dbReference type="Proteomes" id="UP000253740"/>
    </source>
</evidence>
<evidence type="ECO:0000313" key="1">
    <source>
        <dbReference type="EMBL" id="GAN44586.1"/>
    </source>
</evidence>
<dbReference type="OrthoDB" id="264572at2"/>
<dbReference type="EMBL" id="DF952378">
    <property type="protein sequence ID" value="GAN44586.1"/>
    <property type="molecule type" value="Genomic_DNA"/>
</dbReference>
<dbReference type="Gene3D" id="3.40.50.1820">
    <property type="entry name" value="alpha/beta hydrolase"/>
    <property type="match status" value="1"/>
</dbReference>
<keyword evidence="3" id="KW-1185">Reference proteome</keyword>
<gene>
    <name evidence="1" type="ORF">MBSD_1121</name>
    <name evidence="2" type="ORF">MBSD_n1744</name>
</gene>
<accession>A0A0K8QNZ1</accession>